<feature type="region of interest" description="Disordered" evidence="2">
    <location>
        <begin position="1"/>
        <end position="39"/>
    </location>
</feature>
<protein>
    <recommendedName>
        <fullName evidence="3">AB hydrolase-1 domain-containing protein</fullName>
    </recommendedName>
</protein>
<evidence type="ECO:0000256" key="2">
    <source>
        <dbReference type="SAM" id="MobiDB-lite"/>
    </source>
</evidence>
<feature type="region of interest" description="Disordered" evidence="2">
    <location>
        <begin position="312"/>
        <end position="378"/>
    </location>
</feature>
<evidence type="ECO:0000256" key="1">
    <source>
        <dbReference type="ARBA" id="ARBA00038097"/>
    </source>
</evidence>
<dbReference type="GO" id="GO:0005743">
    <property type="term" value="C:mitochondrial inner membrane"/>
    <property type="evidence" value="ECO:0007669"/>
    <property type="project" value="TreeGrafter"/>
</dbReference>
<dbReference type="GO" id="GO:0055088">
    <property type="term" value="P:lipid homeostasis"/>
    <property type="evidence" value="ECO:0007669"/>
    <property type="project" value="TreeGrafter"/>
</dbReference>
<keyword evidence="5" id="KW-1185">Reference proteome</keyword>
<organism evidence="4 5">
    <name type="scientific">Apiotrichum porosum</name>
    <dbReference type="NCBI Taxonomy" id="105984"/>
    <lineage>
        <taxon>Eukaryota</taxon>
        <taxon>Fungi</taxon>
        <taxon>Dikarya</taxon>
        <taxon>Basidiomycota</taxon>
        <taxon>Agaricomycotina</taxon>
        <taxon>Tremellomycetes</taxon>
        <taxon>Trichosporonales</taxon>
        <taxon>Trichosporonaceae</taxon>
        <taxon>Apiotrichum</taxon>
    </lineage>
</organism>
<dbReference type="Proteomes" id="UP000279236">
    <property type="component" value="Unassembled WGS sequence"/>
</dbReference>
<dbReference type="Gene3D" id="3.40.50.1820">
    <property type="entry name" value="alpha/beta hydrolase"/>
    <property type="match status" value="1"/>
</dbReference>
<dbReference type="Pfam" id="PF00561">
    <property type="entry name" value="Abhydrolase_1"/>
    <property type="match status" value="1"/>
</dbReference>
<dbReference type="EMBL" id="RSCE01000002">
    <property type="protein sequence ID" value="RSH86602.1"/>
    <property type="molecule type" value="Genomic_DNA"/>
</dbReference>
<feature type="compositionally biased region" description="Low complexity" evidence="2">
    <location>
        <begin position="338"/>
        <end position="347"/>
    </location>
</feature>
<evidence type="ECO:0000313" key="4">
    <source>
        <dbReference type="EMBL" id="RSH86602.1"/>
    </source>
</evidence>
<feature type="compositionally biased region" description="Basic and acidic residues" evidence="2">
    <location>
        <begin position="366"/>
        <end position="378"/>
    </location>
</feature>
<dbReference type="PANTHER" id="PTHR42886">
    <property type="entry name" value="RE40534P-RELATED"/>
    <property type="match status" value="1"/>
</dbReference>
<evidence type="ECO:0000313" key="5">
    <source>
        <dbReference type="Proteomes" id="UP000279236"/>
    </source>
</evidence>
<name>A0A427Y6A8_9TREE</name>
<comment type="caution">
    <text evidence="4">The sequence shown here is derived from an EMBL/GenBank/DDBJ whole genome shotgun (WGS) entry which is preliminary data.</text>
</comment>
<dbReference type="PANTHER" id="PTHR42886:SF29">
    <property type="entry name" value="PUMMELIG, ISOFORM A"/>
    <property type="match status" value="1"/>
</dbReference>
<comment type="similarity">
    <text evidence="1">Belongs to the peptidase S33 family. ABHD4/ABHD5 subfamily.</text>
</comment>
<dbReference type="GO" id="GO:0006654">
    <property type="term" value="P:phosphatidic acid biosynthetic process"/>
    <property type="evidence" value="ECO:0007669"/>
    <property type="project" value="TreeGrafter"/>
</dbReference>
<dbReference type="GO" id="GO:0042171">
    <property type="term" value="F:lysophosphatidic acid acyltransferase activity"/>
    <property type="evidence" value="ECO:0007669"/>
    <property type="project" value="TreeGrafter"/>
</dbReference>
<gene>
    <name evidence="4" type="ORF">EHS24_004871</name>
</gene>
<dbReference type="AlphaFoldDB" id="A0A427Y6A8"/>
<feature type="region of interest" description="Disordered" evidence="2">
    <location>
        <begin position="120"/>
        <end position="164"/>
    </location>
</feature>
<feature type="domain" description="AB hydrolase-1" evidence="3">
    <location>
        <begin position="189"/>
        <end position="528"/>
    </location>
</feature>
<sequence length="546" mass="59051">MAAVTLSEPSSPVRLGTPPPTTLSRHQHGTATPPARPIPTDFKSSLAAWWSSNGYRDARMAEERLLRRMAYFQPTPPAPSKSWLPWASVPELEPEVAVVPTITSASGLVASVRNVFIPTPDPNDAPSLVDKDTQSASNSVSSGDKKHHHNHHNHNHHHRVHHHKDDGKLVDYINTLEISRPDLKDSKEAVVVLHGYAAALGFFFRNWDSVATSAAMTGRRAFFLDWLGMGLSSRPNPSLLASPGSAPVEARVSRAEHFFLASLESWRIAAGVERMVLVGHSLGGYLASAYALRYPDRVSSLILVSPAGIPHGPDDLQAGAKQNPTGTRGPTGPGGKPIGSTPTPTTTASAADSRTSLDEATDAAETELHAGPKGEAKQWQRDQSAMRRGMAKMFVWGWEKGLSPFSILRGIGPWGPMLVGKYSSRRFAAQSSDDVRDLHSYIYGTTVLKGSGEFCISHILAPGAYARMPIVDRIDKLKVPVTFLYGDNDWMDVEGGYASQKVLAKAGNRNVGVHVIPGAGHHLYLDNPTVTNRILDEAIFAAPKLD</sequence>
<reference evidence="4 5" key="1">
    <citation type="submission" date="2018-11" db="EMBL/GenBank/DDBJ databases">
        <title>Genome sequence of Apiotrichum porosum DSM 27194.</title>
        <authorList>
            <person name="Aliyu H."/>
            <person name="Gorte O."/>
            <person name="Ochsenreither K."/>
        </authorList>
    </citation>
    <scope>NUCLEOTIDE SEQUENCE [LARGE SCALE GENOMIC DNA]</scope>
    <source>
        <strain evidence="4 5">DSM 27194</strain>
    </source>
</reference>
<evidence type="ECO:0000259" key="3">
    <source>
        <dbReference type="Pfam" id="PF00561"/>
    </source>
</evidence>
<dbReference type="STRING" id="105984.A0A427Y6A8"/>
<dbReference type="InterPro" id="IPR000073">
    <property type="entry name" value="AB_hydrolase_1"/>
</dbReference>
<dbReference type="OrthoDB" id="7457040at2759"/>
<accession>A0A427Y6A8</accession>
<proteinExistence type="inferred from homology"/>
<dbReference type="RefSeq" id="XP_028479387.1">
    <property type="nucleotide sequence ID" value="XM_028620415.1"/>
</dbReference>
<dbReference type="SUPFAM" id="SSF53474">
    <property type="entry name" value="alpha/beta-Hydrolases"/>
    <property type="match status" value="1"/>
</dbReference>
<dbReference type="InterPro" id="IPR029058">
    <property type="entry name" value="AB_hydrolase_fold"/>
</dbReference>
<dbReference type="GeneID" id="39589414"/>
<dbReference type="GO" id="GO:0004623">
    <property type="term" value="F:phospholipase A2 activity"/>
    <property type="evidence" value="ECO:0007669"/>
    <property type="project" value="TreeGrafter"/>
</dbReference>
<dbReference type="GO" id="GO:0035965">
    <property type="term" value="P:cardiolipin acyl-chain remodeling"/>
    <property type="evidence" value="ECO:0007669"/>
    <property type="project" value="TreeGrafter"/>
</dbReference>
<feature type="compositionally biased region" description="Basic residues" evidence="2">
    <location>
        <begin position="145"/>
        <end position="162"/>
    </location>
</feature>